<comment type="similarity">
    <text evidence="5">Belongs to the TRAFAC class myosin-kinesin ATPase superfamily. Kinesin family.</text>
</comment>
<gene>
    <name evidence="7" type="ORF">FBUS_01584</name>
</gene>
<dbReference type="GO" id="GO:0015630">
    <property type="term" value="C:microtubule cytoskeleton"/>
    <property type="evidence" value="ECO:0007669"/>
    <property type="project" value="TreeGrafter"/>
</dbReference>
<feature type="domain" description="Kinesin motor" evidence="6">
    <location>
        <begin position="660"/>
        <end position="981"/>
    </location>
</feature>
<dbReference type="GO" id="GO:0003777">
    <property type="term" value="F:microtubule motor activity"/>
    <property type="evidence" value="ECO:0007669"/>
    <property type="project" value="InterPro"/>
</dbReference>
<dbReference type="Gene3D" id="3.40.850.10">
    <property type="entry name" value="Kinesin motor domain"/>
    <property type="match status" value="1"/>
</dbReference>
<dbReference type="PANTHER" id="PTHR47972:SF65">
    <property type="entry name" value="KINESIN-LIKE PROTEIN"/>
    <property type="match status" value="1"/>
</dbReference>
<dbReference type="SMART" id="SM00129">
    <property type="entry name" value="KISc"/>
    <property type="match status" value="1"/>
</dbReference>
<dbReference type="InterPro" id="IPR027640">
    <property type="entry name" value="Kinesin-like_fam"/>
</dbReference>
<dbReference type="GO" id="GO:0005524">
    <property type="term" value="F:ATP binding"/>
    <property type="evidence" value="ECO:0007669"/>
    <property type="project" value="UniProtKB-UniRule"/>
</dbReference>
<dbReference type="Proteomes" id="UP000728185">
    <property type="component" value="Unassembled WGS sequence"/>
</dbReference>
<protein>
    <submittedName>
        <fullName evidence="7">Kinesin protein</fullName>
    </submittedName>
</protein>
<evidence type="ECO:0000256" key="5">
    <source>
        <dbReference type="PROSITE-ProRule" id="PRU00283"/>
    </source>
</evidence>
<dbReference type="SUPFAM" id="SSF52540">
    <property type="entry name" value="P-loop containing nucleoside triphosphate hydrolases"/>
    <property type="match status" value="1"/>
</dbReference>
<evidence type="ECO:0000256" key="1">
    <source>
        <dbReference type="ARBA" id="ARBA00004245"/>
    </source>
</evidence>
<evidence type="ECO:0000313" key="8">
    <source>
        <dbReference type="Proteomes" id="UP000728185"/>
    </source>
</evidence>
<dbReference type="OrthoDB" id="3176171at2759"/>
<keyword evidence="4" id="KW-0963">Cytoplasm</keyword>
<dbReference type="PROSITE" id="PS50067">
    <property type="entry name" value="KINESIN_MOTOR_2"/>
    <property type="match status" value="1"/>
</dbReference>
<accession>A0A8E0RWS5</accession>
<evidence type="ECO:0000256" key="3">
    <source>
        <dbReference type="ARBA" id="ARBA00022840"/>
    </source>
</evidence>
<dbReference type="GO" id="GO:0008017">
    <property type="term" value="F:microtubule binding"/>
    <property type="evidence" value="ECO:0007669"/>
    <property type="project" value="InterPro"/>
</dbReference>
<keyword evidence="4" id="KW-0206">Cytoskeleton</keyword>
<dbReference type="PRINTS" id="PR00380">
    <property type="entry name" value="KINESINHEAVY"/>
</dbReference>
<reference evidence="7" key="1">
    <citation type="submission" date="2019-05" db="EMBL/GenBank/DDBJ databases">
        <title>Annotation for the trematode Fasciolopsis buski.</title>
        <authorList>
            <person name="Choi Y.-J."/>
        </authorList>
    </citation>
    <scope>NUCLEOTIDE SEQUENCE</scope>
    <source>
        <strain evidence="7">HT</strain>
        <tissue evidence="7">Whole worm</tissue>
    </source>
</reference>
<evidence type="ECO:0000256" key="2">
    <source>
        <dbReference type="ARBA" id="ARBA00022741"/>
    </source>
</evidence>
<dbReference type="InterPro" id="IPR036961">
    <property type="entry name" value="Kinesin_motor_dom_sf"/>
</dbReference>
<comment type="subcellular location">
    <subcellularLocation>
        <location evidence="1">Cytoplasm</location>
        <location evidence="1">Cytoskeleton</location>
    </subcellularLocation>
</comment>
<comment type="caution">
    <text evidence="7">The sequence shown here is derived from an EMBL/GenBank/DDBJ whole genome shotgun (WGS) entry which is preliminary data.</text>
</comment>
<sequence>MWATKLSVNESSAVDESAEPQMSVFQPYESQMLSQFCDTEVKESNVAVENQIPRITSRSGKRPPTGFIDPTDWSVYLRICCQLHHIKITYECTEYEAEQILHAGRNNHGSRVIRLICAFNRLYAEYSRLSKRLPKAPYSKRKHVSNFFGTANRQTLDDKQTDPCQSVRDIPTMDAPGMSNTVNRATVSSGCGDTGILNTDITLEPTSLQSMQVVDDSHFSKFKEQSHPNLVDVKQGPACPTPQPAVTQIDPGDILTPYESSASAHTLMNSASTSLHLTNRETSVSSCNGSRCSLASQQPLNRPSNNVCFRWCTRSLRRPDSRAQWNRKREAMRLCKRLQQPGQLDSVGSNSGNRYSMESREKHTFYDQISRAPDMANVLVYQRGNHDYRVDHVVHWIPSSISSNQRKEPNGTEQSNCLTGTKFSTIRLPIALELILPKTQYQIEKVMEHCKNICDPLEVAAELRQLNYDTDACIAYFHKIRHLRDIINEFLPQTTMDNRITVRECQTIPGPSNQYSAYPATTDMPNWSMVSHPDYANTVLTIRDQINGLRKLHVDVTKRLARVRIGTIEMIAKLRTDLEEKVVTKLWAMMSADKTIENKGSCTDAIDTGPGNSIMQRNMELSSSQIAKLVQENQSLKLTLRTEENRRRAIFNMMQEYLGNIRIYCRCRGIPSLNCCIETRPLVDTVLLHNNPDGTNSEVYRFDRVFDVNATQAEVYTELAPSVCSFLDGYNVCFLTYGGEASGKTYTLLGTQSDSVEQQGIAQRALRTVLSEREARMQEWDYHLAIAVVEIYNDTLIDLLSSERGITVRVDSGPDRMLENLQNMNIEQESDIEHLLELCRERRHTGCTALNNQSSRSHLIIFARLSARSRIHDTHVCSLLALCDLAGFEDIIKAETLMDPILAKEAGYINRSLTALNRVFMCLRTQDPSNVSYRDTKLTFLLKPFFTQSGKCILIVTIRTDRNNIASTQSTLRFARDSRGVSLGRARRQFNLDKLIDDMRSS</sequence>
<dbReference type="PANTHER" id="PTHR47972">
    <property type="entry name" value="KINESIN-LIKE PROTEIN KLP-3"/>
    <property type="match status" value="1"/>
</dbReference>
<organism evidence="7 8">
    <name type="scientific">Fasciolopsis buskii</name>
    <dbReference type="NCBI Taxonomy" id="27845"/>
    <lineage>
        <taxon>Eukaryota</taxon>
        <taxon>Metazoa</taxon>
        <taxon>Spiralia</taxon>
        <taxon>Lophotrochozoa</taxon>
        <taxon>Platyhelminthes</taxon>
        <taxon>Trematoda</taxon>
        <taxon>Digenea</taxon>
        <taxon>Plagiorchiida</taxon>
        <taxon>Echinostomata</taxon>
        <taxon>Echinostomatoidea</taxon>
        <taxon>Fasciolidae</taxon>
        <taxon>Fasciolopsis</taxon>
    </lineage>
</organism>
<dbReference type="Pfam" id="PF00225">
    <property type="entry name" value="Kinesin"/>
    <property type="match status" value="1"/>
</dbReference>
<name>A0A8E0RWS5_9TREM</name>
<keyword evidence="3 5" id="KW-0067">ATP-binding</keyword>
<evidence type="ECO:0000256" key="4">
    <source>
        <dbReference type="ARBA" id="ARBA00023212"/>
    </source>
</evidence>
<keyword evidence="5" id="KW-0505">Motor protein</keyword>
<evidence type="ECO:0000313" key="7">
    <source>
        <dbReference type="EMBL" id="KAA0192716.1"/>
    </source>
</evidence>
<keyword evidence="2 5" id="KW-0547">Nucleotide-binding</keyword>
<dbReference type="InterPro" id="IPR001752">
    <property type="entry name" value="Kinesin_motor_dom"/>
</dbReference>
<proteinExistence type="inferred from homology"/>
<dbReference type="AlphaFoldDB" id="A0A8E0RWS5"/>
<dbReference type="InterPro" id="IPR027417">
    <property type="entry name" value="P-loop_NTPase"/>
</dbReference>
<keyword evidence="8" id="KW-1185">Reference proteome</keyword>
<dbReference type="GO" id="GO:0007018">
    <property type="term" value="P:microtubule-based movement"/>
    <property type="evidence" value="ECO:0007669"/>
    <property type="project" value="InterPro"/>
</dbReference>
<evidence type="ECO:0000259" key="6">
    <source>
        <dbReference type="PROSITE" id="PS50067"/>
    </source>
</evidence>
<dbReference type="EMBL" id="LUCM01005507">
    <property type="protein sequence ID" value="KAA0192716.1"/>
    <property type="molecule type" value="Genomic_DNA"/>
</dbReference>
<feature type="binding site" evidence="5">
    <location>
        <begin position="738"/>
        <end position="745"/>
    </location>
    <ligand>
        <name>ATP</name>
        <dbReference type="ChEBI" id="CHEBI:30616"/>
    </ligand>
</feature>